<accession>A0A644YUG5</accession>
<comment type="caution">
    <text evidence="1">The sequence shown here is derived from an EMBL/GenBank/DDBJ whole genome shotgun (WGS) entry which is preliminary data.</text>
</comment>
<dbReference type="AlphaFoldDB" id="A0A644YUG5"/>
<name>A0A644YUG5_9ZZZZ</name>
<reference evidence="1" key="1">
    <citation type="submission" date="2019-08" db="EMBL/GenBank/DDBJ databases">
        <authorList>
            <person name="Kucharzyk K."/>
            <person name="Murdoch R.W."/>
            <person name="Higgins S."/>
            <person name="Loffler F."/>
        </authorList>
    </citation>
    <scope>NUCLEOTIDE SEQUENCE</scope>
</reference>
<gene>
    <name evidence="1" type="ORF">SDC9_78787</name>
</gene>
<evidence type="ECO:0000313" key="1">
    <source>
        <dbReference type="EMBL" id="MPM32225.1"/>
    </source>
</evidence>
<dbReference type="EMBL" id="VSSQ01006303">
    <property type="protein sequence ID" value="MPM32225.1"/>
    <property type="molecule type" value="Genomic_DNA"/>
</dbReference>
<sequence length="93" mass="10682">MKTIIFKVLECIKVILPFFVKTNKKDSKEFSDLIKGQYEFLVAQLEKVLKDYFETSEKVREMHTELFALKTQLAAALAQQCAAKECSSRMQAA</sequence>
<proteinExistence type="predicted"/>
<protein>
    <submittedName>
        <fullName evidence="1">Uncharacterized protein</fullName>
    </submittedName>
</protein>
<organism evidence="1">
    <name type="scientific">bioreactor metagenome</name>
    <dbReference type="NCBI Taxonomy" id="1076179"/>
    <lineage>
        <taxon>unclassified sequences</taxon>
        <taxon>metagenomes</taxon>
        <taxon>ecological metagenomes</taxon>
    </lineage>
</organism>